<evidence type="ECO:0000256" key="1">
    <source>
        <dbReference type="SAM" id="Phobius"/>
    </source>
</evidence>
<keyword evidence="1" id="KW-1133">Transmembrane helix</keyword>
<evidence type="ECO:0000313" key="2">
    <source>
        <dbReference type="EMBL" id="GCF06982.1"/>
    </source>
</evidence>
<keyword evidence="3" id="KW-1185">Reference proteome</keyword>
<proteinExistence type="predicted"/>
<keyword evidence="1" id="KW-0812">Transmembrane</keyword>
<organism evidence="2 3">
    <name type="scientific">Dictyobacter arantiisoli</name>
    <dbReference type="NCBI Taxonomy" id="2014874"/>
    <lineage>
        <taxon>Bacteria</taxon>
        <taxon>Bacillati</taxon>
        <taxon>Chloroflexota</taxon>
        <taxon>Ktedonobacteria</taxon>
        <taxon>Ktedonobacterales</taxon>
        <taxon>Dictyobacteraceae</taxon>
        <taxon>Dictyobacter</taxon>
    </lineage>
</organism>
<evidence type="ECO:0000313" key="3">
    <source>
        <dbReference type="Proteomes" id="UP000322530"/>
    </source>
</evidence>
<comment type="caution">
    <text evidence="2">The sequence shown here is derived from an EMBL/GenBank/DDBJ whole genome shotgun (WGS) entry which is preliminary data.</text>
</comment>
<protein>
    <submittedName>
        <fullName evidence="2">Uncharacterized protein</fullName>
    </submittedName>
</protein>
<dbReference type="AlphaFoldDB" id="A0A5A5T6H2"/>
<feature type="transmembrane region" description="Helical" evidence="1">
    <location>
        <begin position="43"/>
        <end position="66"/>
    </location>
</feature>
<dbReference type="EMBL" id="BIXY01000004">
    <property type="protein sequence ID" value="GCF06982.1"/>
    <property type="molecule type" value="Genomic_DNA"/>
</dbReference>
<reference evidence="2 3" key="1">
    <citation type="submission" date="2019-01" db="EMBL/GenBank/DDBJ databases">
        <title>Draft genome sequence of Dictyobacter sp. Uno17.</title>
        <authorList>
            <person name="Wang C.M."/>
            <person name="Zheng Y."/>
            <person name="Sakai Y."/>
            <person name="Abe K."/>
            <person name="Yokota A."/>
            <person name="Yabe S."/>
        </authorList>
    </citation>
    <scope>NUCLEOTIDE SEQUENCE [LARGE SCALE GENOMIC DNA]</scope>
    <source>
        <strain evidence="2 3">Uno17</strain>
    </source>
</reference>
<feature type="transmembrane region" description="Helical" evidence="1">
    <location>
        <begin position="16"/>
        <end position="37"/>
    </location>
</feature>
<gene>
    <name evidence="2" type="ORF">KDI_05460</name>
</gene>
<dbReference type="RefSeq" id="WP_149400032.1">
    <property type="nucleotide sequence ID" value="NZ_BIXY01000004.1"/>
</dbReference>
<sequence>MYDRLRYEIRLMGKKVFFAPALVLIAGGCFAILLLSIKDPAARFLSAVLEMLLPLATGASVAFLTASDPALELQLTMPHTYAVTVPIRLLLLLLWNSCLAFIASSIIFMVSLVFLPQPHPPTALGVFFASQLVWFPSLLACTAFGFGAALLFQSRAASVGLLAGCWVVEIVFKDVIIQQFWFFPLVLFSTTLFPDGLSFSLWQLNRLLVLGVGVVLLLVSWPCLLFPERLLKGSHQE</sequence>
<name>A0A5A5T6H2_9CHLR</name>
<dbReference type="Proteomes" id="UP000322530">
    <property type="component" value="Unassembled WGS sequence"/>
</dbReference>
<feature type="transmembrane region" description="Helical" evidence="1">
    <location>
        <begin position="87"/>
        <end position="114"/>
    </location>
</feature>
<dbReference type="PROSITE" id="PS51257">
    <property type="entry name" value="PROKAR_LIPOPROTEIN"/>
    <property type="match status" value="1"/>
</dbReference>
<feature type="transmembrane region" description="Helical" evidence="1">
    <location>
        <begin position="159"/>
        <end position="187"/>
    </location>
</feature>
<feature type="transmembrane region" description="Helical" evidence="1">
    <location>
        <begin position="207"/>
        <end position="226"/>
    </location>
</feature>
<feature type="transmembrane region" description="Helical" evidence="1">
    <location>
        <begin position="134"/>
        <end position="152"/>
    </location>
</feature>
<accession>A0A5A5T6H2</accession>
<keyword evidence="1" id="KW-0472">Membrane</keyword>